<gene>
    <name evidence="2" type="ORF">LTRI10_LOCUS30230</name>
</gene>
<reference evidence="2 3" key="1">
    <citation type="submission" date="2024-04" db="EMBL/GenBank/DDBJ databases">
        <authorList>
            <person name="Fracassetti M."/>
        </authorList>
    </citation>
    <scope>NUCLEOTIDE SEQUENCE [LARGE SCALE GENOMIC DNA]</scope>
</reference>
<protein>
    <submittedName>
        <fullName evidence="2">Uncharacterized protein</fullName>
    </submittedName>
</protein>
<accession>A0AAV2EUI7</accession>
<evidence type="ECO:0000313" key="3">
    <source>
        <dbReference type="Proteomes" id="UP001497516"/>
    </source>
</evidence>
<keyword evidence="3" id="KW-1185">Reference proteome</keyword>
<dbReference type="AlphaFoldDB" id="A0AAV2EUI7"/>
<evidence type="ECO:0000256" key="1">
    <source>
        <dbReference type="SAM" id="MobiDB-lite"/>
    </source>
</evidence>
<sequence>MSSGIGDHELEGGYNGGDQLDSREGEKKRRLNMEQVKTSAKNFEMGNKLEPEGNMQLARAEENFACSRPGFPPSLHSLTLKVNDCKPPLQSCPVLSPL</sequence>
<proteinExistence type="predicted"/>
<dbReference type="EMBL" id="OZ034818">
    <property type="protein sequence ID" value="CAL1389367.1"/>
    <property type="molecule type" value="Genomic_DNA"/>
</dbReference>
<organism evidence="2 3">
    <name type="scientific">Linum trigynum</name>
    <dbReference type="NCBI Taxonomy" id="586398"/>
    <lineage>
        <taxon>Eukaryota</taxon>
        <taxon>Viridiplantae</taxon>
        <taxon>Streptophyta</taxon>
        <taxon>Embryophyta</taxon>
        <taxon>Tracheophyta</taxon>
        <taxon>Spermatophyta</taxon>
        <taxon>Magnoliopsida</taxon>
        <taxon>eudicotyledons</taxon>
        <taxon>Gunneridae</taxon>
        <taxon>Pentapetalae</taxon>
        <taxon>rosids</taxon>
        <taxon>fabids</taxon>
        <taxon>Malpighiales</taxon>
        <taxon>Linaceae</taxon>
        <taxon>Linum</taxon>
    </lineage>
</organism>
<feature type="region of interest" description="Disordered" evidence="1">
    <location>
        <begin position="1"/>
        <end position="33"/>
    </location>
</feature>
<feature type="compositionally biased region" description="Basic and acidic residues" evidence="1">
    <location>
        <begin position="1"/>
        <end position="11"/>
    </location>
</feature>
<evidence type="ECO:0000313" key="2">
    <source>
        <dbReference type="EMBL" id="CAL1389367.1"/>
    </source>
</evidence>
<dbReference type="Proteomes" id="UP001497516">
    <property type="component" value="Chromosome 5"/>
</dbReference>
<name>A0AAV2EUI7_9ROSI</name>